<dbReference type="RefSeq" id="WP_239675531.1">
    <property type="nucleotide sequence ID" value="NZ_CP070499.1"/>
</dbReference>
<dbReference type="Pfam" id="PF00583">
    <property type="entry name" value="Acetyltransf_1"/>
    <property type="match status" value="1"/>
</dbReference>
<organism evidence="2 3">
    <name type="scientific">Natronosporangium hydrolyticum</name>
    <dbReference type="NCBI Taxonomy" id="2811111"/>
    <lineage>
        <taxon>Bacteria</taxon>
        <taxon>Bacillati</taxon>
        <taxon>Actinomycetota</taxon>
        <taxon>Actinomycetes</taxon>
        <taxon>Micromonosporales</taxon>
        <taxon>Micromonosporaceae</taxon>
        <taxon>Natronosporangium</taxon>
    </lineage>
</organism>
<name>A0A895YDB6_9ACTN</name>
<dbReference type="SUPFAM" id="SSF55729">
    <property type="entry name" value="Acyl-CoA N-acyltransferases (Nat)"/>
    <property type="match status" value="1"/>
</dbReference>
<accession>A0A895YDB6</accession>
<dbReference type="InterPro" id="IPR000182">
    <property type="entry name" value="GNAT_dom"/>
</dbReference>
<dbReference type="CDD" id="cd04301">
    <property type="entry name" value="NAT_SF"/>
    <property type="match status" value="1"/>
</dbReference>
<evidence type="ECO:0000313" key="3">
    <source>
        <dbReference type="Proteomes" id="UP000662857"/>
    </source>
</evidence>
<dbReference type="Proteomes" id="UP000662857">
    <property type="component" value="Chromosome"/>
</dbReference>
<dbReference type="EMBL" id="CP070499">
    <property type="protein sequence ID" value="QSB13443.1"/>
    <property type="molecule type" value="Genomic_DNA"/>
</dbReference>
<reference evidence="2" key="1">
    <citation type="submission" date="2021-02" db="EMBL/GenBank/DDBJ databases">
        <title>Natrosporangium hydrolyticum gen. nov., sp. nov, a haloalkaliphilic actinobacterium from a soda solonchak soil.</title>
        <authorList>
            <person name="Sorokin D.Y."/>
            <person name="Khijniak T.V."/>
            <person name="Zakharycheva A.P."/>
            <person name="Boueva O.V."/>
            <person name="Ariskina E.V."/>
            <person name="Hahnke R.L."/>
            <person name="Bunk B."/>
            <person name="Sproer C."/>
            <person name="Schumann P."/>
            <person name="Evtushenko L.I."/>
            <person name="Kublanov I.V."/>
        </authorList>
    </citation>
    <scope>NUCLEOTIDE SEQUENCE</scope>
    <source>
        <strain evidence="2">DSM 106523</strain>
    </source>
</reference>
<dbReference type="GO" id="GO:0016747">
    <property type="term" value="F:acyltransferase activity, transferring groups other than amino-acyl groups"/>
    <property type="evidence" value="ECO:0007669"/>
    <property type="project" value="InterPro"/>
</dbReference>
<proteinExistence type="predicted"/>
<dbReference type="Gene3D" id="3.40.630.30">
    <property type="match status" value="1"/>
</dbReference>
<dbReference type="KEGG" id="nhy:JQS43_17775"/>
<dbReference type="AlphaFoldDB" id="A0A895YDB6"/>
<dbReference type="InterPro" id="IPR016181">
    <property type="entry name" value="Acyl_CoA_acyltransferase"/>
</dbReference>
<evidence type="ECO:0000313" key="2">
    <source>
        <dbReference type="EMBL" id="QSB13443.1"/>
    </source>
</evidence>
<feature type="domain" description="N-acetyltransferase" evidence="1">
    <location>
        <begin position="159"/>
        <end position="247"/>
    </location>
</feature>
<sequence>MDITTAERRLHDRGRLAFAAAASAGLPGYFRAFEVNGLLGLLTTSPGLEFLNSVSGVTEDSLDAVPDVLAAFASAGAPSPVLTVVEPTAALGEQLRRLGFVPSGPRPAAVADLSARHGGTMRGGGELRVSEAKGNDELQLFLDILTAGYAAPASLTKYLVIEHSAAELRRFLAWQGDEPVAAAAMSLHGDVAVLGGAATLPAARGTGAQLALLHHRLHRAAHAGYTAATASAAPDSPSFRNLIRAGFASWSRVGWRSLPAERVRAN</sequence>
<gene>
    <name evidence="2" type="ORF">JQS43_17775</name>
</gene>
<keyword evidence="3" id="KW-1185">Reference proteome</keyword>
<evidence type="ECO:0000259" key="1">
    <source>
        <dbReference type="Pfam" id="PF00583"/>
    </source>
</evidence>
<protein>
    <recommendedName>
        <fullName evidence="1">N-acetyltransferase domain-containing protein</fullName>
    </recommendedName>
</protein>